<organism evidence="2 3">
    <name type="scientific">Ensete ventricosum</name>
    <name type="common">Abyssinian banana</name>
    <name type="synonym">Musa ensete</name>
    <dbReference type="NCBI Taxonomy" id="4639"/>
    <lineage>
        <taxon>Eukaryota</taxon>
        <taxon>Viridiplantae</taxon>
        <taxon>Streptophyta</taxon>
        <taxon>Embryophyta</taxon>
        <taxon>Tracheophyta</taxon>
        <taxon>Spermatophyta</taxon>
        <taxon>Magnoliopsida</taxon>
        <taxon>Liliopsida</taxon>
        <taxon>Zingiberales</taxon>
        <taxon>Musaceae</taxon>
        <taxon>Ensete</taxon>
    </lineage>
</organism>
<dbReference type="Proteomes" id="UP001222027">
    <property type="component" value="Unassembled WGS sequence"/>
</dbReference>
<feature type="region of interest" description="Disordered" evidence="1">
    <location>
        <begin position="46"/>
        <end position="70"/>
    </location>
</feature>
<evidence type="ECO:0000313" key="2">
    <source>
        <dbReference type="EMBL" id="KAJ8478287.1"/>
    </source>
</evidence>
<keyword evidence="3" id="KW-1185">Reference proteome</keyword>
<evidence type="ECO:0000313" key="3">
    <source>
        <dbReference type="Proteomes" id="UP001222027"/>
    </source>
</evidence>
<dbReference type="AlphaFoldDB" id="A0AAV8QII7"/>
<dbReference type="EMBL" id="JAQQAF010000006">
    <property type="protein sequence ID" value="KAJ8478287.1"/>
    <property type="molecule type" value="Genomic_DNA"/>
</dbReference>
<evidence type="ECO:0000256" key="1">
    <source>
        <dbReference type="SAM" id="MobiDB-lite"/>
    </source>
</evidence>
<reference evidence="2 3" key="1">
    <citation type="submission" date="2022-12" db="EMBL/GenBank/DDBJ databases">
        <title>Chromosome-scale assembly of the Ensete ventricosum genome.</title>
        <authorList>
            <person name="Dussert Y."/>
            <person name="Stocks J."/>
            <person name="Wendawek A."/>
            <person name="Woldeyes F."/>
            <person name="Nichols R.A."/>
            <person name="Borrell J.S."/>
        </authorList>
    </citation>
    <scope>NUCLEOTIDE SEQUENCE [LARGE SCALE GENOMIC DNA]</scope>
    <source>
        <strain evidence="3">cv. Maze</strain>
        <tissue evidence="2">Seeds</tissue>
    </source>
</reference>
<protein>
    <submittedName>
        <fullName evidence="2">Uncharacterized protein</fullName>
    </submittedName>
</protein>
<accession>A0AAV8QII7</accession>
<gene>
    <name evidence="2" type="ORF">OPV22_022014</name>
</gene>
<name>A0AAV8QII7_ENSVE</name>
<proteinExistence type="predicted"/>
<comment type="caution">
    <text evidence="2">The sequence shown here is derived from an EMBL/GenBank/DDBJ whole genome shotgun (WGS) entry which is preliminary data.</text>
</comment>
<sequence>MGDRCCKSATAVAEAVEVAIEEERKMAVENVTVAQRRDCVAGEAAIEEEEGSNGKQGQRLWQGRKRGGRR</sequence>